<reference evidence="5 6" key="1">
    <citation type="submission" date="2016-10" db="EMBL/GenBank/DDBJ databases">
        <authorList>
            <person name="de Groot N.N."/>
        </authorList>
    </citation>
    <scope>NUCLEOTIDE SEQUENCE [LARGE SCALE GENOMIC DNA]</scope>
    <source>
        <strain evidence="5 6">DSM 15827</strain>
    </source>
</reference>
<evidence type="ECO:0000256" key="4">
    <source>
        <dbReference type="ARBA" id="ARBA00023163"/>
    </source>
</evidence>
<dbReference type="GO" id="GO:0045892">
    <property type="term" value="P:negative regulation of DNA-templated transcription"/>
    <property type="evidence" value="ECO:0007669"/>
    <property type="project" value="InterPro"/>
</dbReference>
<keyword evidence="4" id="KW-0804">Transcription</keyword>
<proteinExistence type="inferred from homology"/>
<comment type="similarity">
    <text evidence="1">Belongs to the BlaI transcriptional regulatory family.</text>
</comment>
<dbReference type="RefSeq" id="WP_089745977.1">
    <property type="nucleotide sequence ID" value="NZ_FOGF01000004.1"/>
</dbReference>
<evidence type="ECO:0000256" key="2">
    <source>
        <dbReference type="ARBA" id="ARBA00023015"/>
    </source>
</evidence>
<organism evidence="5 6">
    <name type="scientific">Granulicatella balaenopterae</name>
    <dbReference type="NCBI Taxonomy" id="137733"/>
    <lineage>
        <taxon>Bacteria</taxon>
        <taxon>Bacillati</taxon>
        <taxon>Bacillota</taxon>
        <taxon>Bacilli</taxon>
        <taxon>Lactobacillales</taxon>
        <taxon>Carnobacteriaceae</taxon>
        <taxon>Granulicatella</taxon>
    </lineage>
</organism>
<dbReference type="InterPro" id="IPR014071">
    <property type="entry name" value="Cu_transp_CopY/TcrY"/>
</dbReference>
<dbReference type="Pfam" id="PF03965">
    <property type="entry name" value="Penicillinase_R"/>
    <property type="match status" value="1"/>
</dbReference>
<dbReference type="EMBL" id="FOGF01000004">
    <property type="protein sequence ID" value="SEQ69395.1"/>
    <property type="molecule type" value="Genomic_DNA"/>
</dbReference>
<dbReference type="InterPro" id="IPR036390">
    <property type="entry name" value="WH_DNA-bd_sf"/>
</dbReference>
<dbReference type="PIRSF" id="PIRSF019455">
    <property type="entry name" value="CopR_AtkY"/>
    <property type="match status" value="1"/>
</dbReference>
<keyword evidence="2" id="KW-0805">Transcription regulation</keyword>
<evidence type="ECO:0000313" key="6">
    <source>
        <dbReference type="Proteomes" id="UP000198556"/>
    </source>
</evidence>
<name>A0A1H9I4N9_9LACT</name>
<dbReference type="STRING" id="137733.SAMN05421767_10454"/>
<dbReference type="GO" id="GO:0003677">
    <property type="term" value="F:DNA binding"/>
    <property type="evidence" value="ECO:0007669"/>
    <property type="project" value="UniProtKB-KW"/>
</dbReference>
<evidence type="ECO:0000256" key="1">
    <source>
        <dbReference type="ARBA" id="ARBA00011046"/>
    </source>
</evidence>
<dbReference type="AlphaFoldDB" id="A0A1H9I4N9"/>
<keyword evidence="3" id="KW-0238">DNA-binding</keyword>
<gene>
    <name evidence="5" type="ORF">SAMN05421767_10454</name>
</gene>
<dbReference type="Gene3D" id="1.10.10.10">
    <property type="entry name" value="Winged helix-like DNA-binding domain superfamily/Winged helix DNA-binding domain"/>
    <property type="match status" value="1"/>
</dbReference>
<dbReference type="InterPro" id="IPR036388">
    <property type="entry name" value="WH-like_DNA-bd_sf"/>
</dbReference>
<protein>
    <submittedName>
        <fullName evidence="5">Copper transport repressor, CopY/TcrY family</fullName>
    </submittedName>
</protein>
<keyword evidence="6" id="KW-1185">Reference proteome</keyword>
<dbReference type="Proteomes" id="UP000198556">
    <property type="component" value="Unassembled WGS sequence"/>
</dbReference>
<evidence type="ECO:0000256" key="3">
    <source>
        <dbReference type="ARBA" id="ARBA00023125"/>
    </source>
</evidence>
<sequence>MNDTTISKAEWQVMRVIWANPGTTSNYIIEVLTQKYAWKTSTIKTLITRLQKKNCIAITNKKRPYQYVALISEHEHLTREMDYLFDNICANKKEQLLGEFIEKRPFTKRQLAYLEAILEEKKQTAVAQLECGCPIGQCSCHCHAKEREEK</sequence>
<accession>A0A1H9I4N9</accession>
<dbReference type="NCBIfam" id="TIGR02698">
    <property type="entry name" value="CopY_TcrY"/>
    <property type="match status" value="1"/>
</dbReference>
<dbReference type="InterPro" id="IPR005650">
    <property type="entry name" value="BlaI_family"/>
</dbReference>
<dbReference type="SUPFAM" id="SSF46785">
    <property type="entry name" value="Winged helix' DNA-binding domain"/>
    <property type="match status" value="1"/>
</dbReference>
<dbReference type="OrthoDB" id="1849040at2"/>
<evidence type="ECO:0000313" key="5">
    <source>
        <dbReference type="EMBL" id="SEQ69395.1"/>
    </source>
</evidence>